<dbReference type="SMART" id="SM00213">
    <property type="entry name" value="UBQ"/>
    <property type="match status" value="1"/>
</dbReference>
<accession>A0A7U2HZI3</accession>
<dbReference type="Pfam" id="PF00240">
    <property type="entry name" value="ubiquitin"/>
    <property type="match status" value="1"/>
</dbReference>
<evidence type="ECO:0000313" key="3">
    <source>
        <dbReference type="Proteomes" id="UP000663193"/>
    </source>
</evidence>
<dbReference type="InterPro" id="IPR050158">
    <property type="entry name" value="Ubiquitin_ubiquitin-like"/>
</dbReference>
<dbReference type="AlphaFoldDB" id="A0A7U2HZI3"/>
<dbReference type="SUPFAM" id="SSF54236">
    <property type="entry name" value="Ubiquitin-like"/>
    <property type="match status" value="1"/>
</dbReference>
<dbReference type="InterPro" id="IPR000626">
    <property type="entry name" value="Ubiquitin-like_dom"/>
</dbReference>
<dbReference type="PROSITE" id="PS50053">
    <property type="entry name" value="UBIQUITIN_2"/>
    <property type="match status" value="1"/>
</dbReference>
<dbReference type="InterPro" id="IPR029071">
    <property type="entry name" value="Ubiquitin-like_domsf"/>
</dbReference>
<evidence type="ECO:0000259" key="1">
    <source>
        <dbReference type="PROSITE" id="PS50053"/>
    </source>
</evidence>
<sequence>MRDPTDNKALKCELKGDAIVINDDLRISFQRTIRVPDNHQTSFLPPNLGSFPLKPVSRYQKELGTAMTAKGGVFLPMYQSEAMWINFKSSGTHNYMIKIYVGGVNAISGEYAVEDASTKLRRQQTMARHSHDSALAYAFQDYIIVPGQLWLDGIADSNGTVRQFVAMPFGSGHSIESQITGKDAAGGIQFEVVPYEPRPSFSFALLPAPRPMGYTEGKHVIFVKTLTGKTITLRAHREDTVEVIKCRIEDKEGIPWNQMRLIFAGKQLEDGRTIAHYKILYEGTVHVVLRLLGAGVEPVHEMTVAAGGKIHQVIEEDHLGDDWLPGRTTVFNAQVLNSAAYRSVTGVAPPTEPIDAATYARNGLPFFKMYEEPSGIHGNFSAVKSVAAIDKTKEKGVDPRTVRISSSVGIINPNGPLSRFRTARDLEKEYSGYHVAQF</sequence>
<feature type="domain" description="Ubiquitin-like" evidence="1">
    <location>
        <begin position="221"/>
        <end position="294"/>
    </location>
</feature>
<organism evidence="2 3">
    <name type="scientific">Phaeosphaeria nodorum (strain SN15 / ATCC MYA-4574 / FGSC 10173)</name>
    <name type="common">Glume blotch fungus</name>
    <name type="synonym">Parastagonospora nodorum</name>
    <dbReference type="NCBI Taxonomy" id="321614"/>
    <lineage>
        <taxon>Eukaryota</taxon>
        <taxon>Fungi</taxon>
        <taxon>Dikarya</taxon>
        <taxon>Ascomycota</taxon>
        <taxon>Pezizomycotina</taxon>
        <taxon>Dothideomycetes</taxon>
        <taxon>Pleosporomycetidae</taxon>
        <taxon>Pleosporales</taxon>
        <taxon>Pleosporineae</taxon>
        <taxon>Phaeosphaeriaceae</taxon>
        <taxon>Parastagonospora</taxon>
    </lineage>
</organism>
<proteinExistence type="predicted"/>
<dbReference type="InterPro" id="IPR019956">
    <property type="entry name" value="Ubiquitin_dom"/>
</dbReference>
<gene>
    <name evidence="2" type="ORF">JI435_013340</name>
</gene>
<reference evidence="3" key="1">
    <citation type="journal article" date="2021" name="BMC Genomics">
        <title>Chromosome-level genome assembly and manually-curated proteome of model necrotroph Parastagonospora nodorum Sn15 reveals a genome-wide trove of candidate effector homologs, and redundancy of virulence-related functions within an accessory chromosome.</title>
        <authorList>
            <person name="Bertazzoni S."/>
            <person name="Jones D.A.B."/>
            <person name="Phan H.T."/>
            <person name="Tan K.-C."/>
            <person name="Hane J.K."/>
        </authorList>
    </citation>
    <scope>NUCLEOTIDE SEQUENCE [LARGE SCALE GENOMIC DNA]</scope>
    <source>
        <strain evidence="3">SN15 / ATCC MYA-4574 / FGSC 10173)</strain>
    </source>
</reference>
<dbReference type="Gene3D" id="3.10.20.90">
    <property type="entry name" value="Phosphatidylinositol 3-kinase Catalytic Subunit, Chain A, domain 1"/>
    <property type="match status" value="1"/>
</dbReference>
<name>A0A7U2HZI3_PHANO</name>
<dbReference type="VEuPathDB" id="FungiDB:JI435_013340"/>
<protein>
    <recommendedName>
        <fullName evidence="1">Ubiquitin-like domain-containing protein</fullName>
    </recommendedName>
</protein>
<dbReference type="PRINTS" id="PR00348">
    <property type="entry name" value="UBIQUITIN"/>
</dbReference>
<dbReference type="FunFam" id="3.10.20.90:FF:000160">
    <property type="entry name" value="Polyubiquitin-C"/>
    <property type="match status" value="1"/>
</dbReference>
<dbReference type="OrthoDB" id="428577at2759"/>
<dbReference type="EMBL" id="CP069028">
    <property type="protein sequence ID" value="QRC96418.1"/>
    <property type="molecule type" value="Genomic_DNA"/>
</dbReference>
<keyword evidence="3" id="KW-1185">Reference proteome</keyword>
<evidence type="ECO:0000313" key="2">
    <source>
        <dbReference type="EMBL" id="QRC96418.1"/>
    </source>
</evidence>
<dbReference type="Proteomes" id="UP000663193">
    <property type="component" value="Chromosome 6"/>
</dbReference>
<dbReference type="PANTHER" id="PTHR10666">
    <property type="entry name" value="UBIQUITIN"/>
    <property type="match status" value="1"/>
</dbReference>